<proteinExistence type="predicted"/>
<sequence>MLLNLMKINFSMSFSNRPFEIKGDLLNKRTKIFELLSVPSELRQESQTYEISEILKENPVLFRYKGTGQLEELAKHFEVEKFEPGDFIDMQRYAFFIVYTGRAALYEDQAKIKEFVQDYYFGYWDIENNAEVRSIDYSEIIVIKKSFWDEIIIVREPEYYQEKFEFIKTVELFEETPEPILSQLAQSGYLKKFLPNSIVIKQGELSKGIYIIKTGGIKLLRKTKASDESENTRIVTLDELAKGDTFSEASLFSNEPSYYTALCILPLTAYFIDKEDFKEIDKFYLYDLQKKIKNYPNDEELQRDYTEKKKWNLYQKKLIFGLKKEKLQEKGFSTNLRGNGKKKKKVKKDEINNLPPLISPRRSLQLNLQKYRHHSSFA</sequence>
<dbReference type="CDD" id="cd00038">
    <property type="entry name" value="CAP_ED"/>
    <property type="match status" value="2"/>
</dbReference>
<gene>
    <name evidence="2" type="ORF">BSTOLATCC_MIC58154</name>
</gene>
<evidence type="ECO:0000259" key="1">
    <source>
        <dbReference type="PROSITE" id="PS50042"/>
    </source>
</evidence>
<protein>
    <recommendedName>
        <fullName evidence="1">Cyclic nucleotide-binding domain-containing protein</fullName>
    </recommendedName>
</protein>
<evidence type="ECO:0000313" key="3">
    <source>
        <dbReference type="Proteomes" id="UP001162131"/>
    </source>
</evidence>
<dbReference type="InterPro" id="IPR014710">
    <property type="entry name" value="RmlC-like_jellyroll"/>
</dbReference>
<dbReference type="AlphaFoldDB" id="A0AAU9K872"/>
<dbReference type="EMBL" id="CAJZBQ010000056">
    <property type="protein sequence ID" value="CAG9333341.1"/>
    <property type="molecule type" value="Genomic_DNA"/>
</dbReference>
<dbReference type="InterPro" id="IPR000595">
    <property type="entry name" value="cNMP-bd_dom"/>
</dbReference>
<name>A0AAU9K872_9CILI</name>
<dbReference type="PANTHER" id="PTHR23011:SF28">
    <property type="entry name" value="CYCLIC NUCLEOTIDE-BINDING DOMAIN CONTAINING PROTEIN"/>
    <property type="match status" value="1"/>
</dbReference>
<dbReference type="InterPro" id="IPR018490">
    <property type="entry name" value="cNMP-bd_dom_sf"/>
</dbReference>
<keyword evidence="3" id="KW-1185">Reference proteome</keyword>
<reference evidence="2" key="1">
    <citation type="submission" date="2021-09" db="EMBL/GenBank/DDBJ databases">
        <authorList>
            <consortium name="AG Swart"/>
            <person name="Singh M."/>
            <person name="Singh A."/>
            <person name="Seah K."/>
            <person name="Emmerich C."/>
        </authorList>
    </citation>
    <scope>NUCLEOTIDE SEQUENCE</scope>
    <source>
        <strain evidence="2">ATCC30299</strain>
    </source>
</reference>
<comment type="caution">
    <text evidence="2">The sequence shown here is derived from an EMBL/GenBank/DDBJ whole genome shotgun (WGS) entry which is preliminary data.</text>
</comment>
<dbReference type="PANTHER" id="PTHR23011">
    <property type="entry name" value="CYCLIC NUCLEOTIDE-BINDING DOMAIN CONTAINING PROTEIN"/>
    <property type="match status" value="1"/>
</dbReference>
<dbReference type="Proteomes" id="UP001162131">
    <property type="component" value="Unassembled WGS sequence"/>
</dbReference>
<dbReference type="SUPFAM" id="SSF51206">
    <property type="entry name" value="cAMP-binding domain-like"/>
    <property type="match status" value="2"/>
</dbReference>
<evidence type="ECO:0000313" key="2">
    <source>
        <dbReference type="EMBL" id="CAG9333341.1"/>
    </source>
</evidence>
<organism evidence="2 3">
    <name type="scientific">Blepharisma stoltei</name>
    <dbReference type="NCBI Taxonomy" id="1481888"/>
    <lineage>
        <taxon>Eukaryota</taxon>
        <taxon>Sar</taxon>
        <taxon>Alveolata</taxon>
        <taxon>Ciliophora</taxon>
        <taxon>Postciliodesmatophora</taxon>
        <taxon>Heterotrichea</taxon>
        <taxon>Heterotrichida</taxon>
        <taxon>Blepharismidae</taxon>
        <taxon>Blepharisma</taxon>
    </lineage>
</organism>
<accession>A0AAU9K872</accession>
<dbReference type="Pfam" id="PF00027">
    <property type="entry name" value="cNMP_binding"/>
    <property type="match status" value="1"/>
</dbReference>
<feature type="domain" description="Cyclic nucleotide-binding" evidence="1">
    <location>
        <begin position="172"/>
        <end position="280"/>
    </location>
</feature>
<dbReference type="PROSITE" id="PS50042">
    <property type="entry name" value="CNMP_BINDING_3"/>
    <property type="match status" value="1"/>
</dbReference>
<dbReference type="SMART" id="SM00100">
    <property type="entry name" value="cNMP"/>
    <property type="match status" value="1"/>
</dbReference>
<dbReference type="Gene3D" id="2.60.120.10">
    <property type="entry name" value="Jelly Rolls"/>
    <property type="match status" value="2"/>
</dbReference>